<dbReference type="Gene3D" id="3.30.379.10">
    <property type="entry name" value="Chitobiase/beta-hexosaminidase domain 2-like"/>
    <property type="match status" value="1"/>
</dbReference>
<evidence type="ECO:0000313" key="9">
    <source>
        <dbReference type="EMBL" id="NBE52693.1"/>
    </source>
</evidence>
<comment type="caution">
    <text evidence="9">The sequence shown here is derived from an EMBL/GenBank/DDBJ whole genome shotgun (WGS) entry which is preliminary data.</text>
</comment>
<keyword evidence="6" id="KW-0472">Membrane</keyword>
<evidence type="ECO:0000256" key="1">
    <source>
        <dbReference type="ARBA" id="ARBA00006285"/>
    </source>
</evidence>
<accession>A0A964URF3</accession>
<dbReference type="InterPro" id="IPR029018">
    <property type="entry name" value="Hex-like_dom2"/>
</dbReference>
<dbReference type="GO" id="GO:0004563">
    <property type="term" value="F:beta-N-acetylhexosaminidase activity"/>
    <property type="evidence" value="ECO:0007669"/>
    <property type="project" value="InterPro"/>
</dbReference>
<dbReference type="InterPro" id="IPR017853">
    <property type="entry name" value="GH"/>
</dbReference>
<evidence type="ECO:0000256" key="4">
    <source>
        <dbReference type="PIRSR" id="PIRSR625705-1"/>
    </source>
</evidence>
<evidence type="ECO:0000256" key="3">
    <source>
        <dbReference type="ARBA" id="ARBA00023295"/>
    </source>
</evidence>
<dbReference type="Pfam" id="PF00728">
    <property type="entry name" value="Glyco_hydro_20"/>
    <property type="match status" value="1"/>
</dbReference>
<evidence type="ECO:0000259" key="7">
    <source>
        <dbReference type="Pfam" id="PF00728"/>
    </source>
</evidence>
<dbReference type="InterPro" id="IPR015882">
    <property type="entry name" value="HEX_bac_N"/>
</dbReference>
<comment type="similarity">
    <text evidence="1">Belongs to the glycosyl hydrolase 20 family.</text>
</comment>
<dbReference type="PANTHER" id="PTHR43678:SF1">
    <property type="entry name" value="BETA-N-ACETYLHEXOSAMINIDASE"/>
    <property type="match status" value="1"/>
</dbReference>
<evidence type="ECO:0000259" key="8">
    <source>
        <dbReference type="Pfam" id="PF02838"/>
    </source>
</evidence>
<keyword evidence="2" id="KW-0378">Hydrolase</keyword>
<dbReference type="PRINTS" id="PR00738">
    <property type="entry name" value="GLHYDRLASE20"/>
</dbReference>
<dbReference type="SUPFAM" id="SSF55545">
    <property type="entry name" value="beta-N-acetylhexosaminidase-like domain"/>
    <property type="match status" value="1"/>
</dbReference>
<keyword evidence="10" id="KW-1185">Reference proteome</keyword>
<keyword evidence="6" id="KW-0812">Transmembrane</keyword>
<keyword evidence="3" id="KW-0326">Glycosidase</keyword>
<evidence type="ECO:0000256" key="2">
    <source>
        <dbReference type="ARBA" id="ARBA00022801"/>
    </source>
</evidence>
<dbReference type="InterPro" id="IPR052764">
    <property type="entry name" value="GH20_Enzymes"/>
</dbReference>
<evidence type="ECO:0000256" key="6">
    <source>
        <dbReference type="SAM" id="Phobius"/>
    </source>
</evidence>
<dbReference type="SUPFAM" id="SSF51445">
    <property type="entry name" value="(Trans)glycosidases"/>
    <property type="match status" value="1"/>
</dbReference>
<name>A0A964URF3_9ACTN</name>
<dbReference type="Proteomes" id="UP000598297">
    <property type="component" value="Unassembled WGS sequence"/>
</dbReference>
<dbReference type="EMBL" id="JAAAHS010000096">
    <property type="protein sequence ID" value="NBE52693.1"/>
    <property type="molecule type" value="Genomic_DNA"/>
</dbReference>
<proteinExistence type="inferred from homology"/>
<feature type="region of interest" description="Disordered" evidence="5">
    <location>
        <begin position="37"/>
        <end position="98"/>
    </location>
</feature>
<dbReference type="AlphaFoldDB" id="A0A964URF3"/>
<protein>
    <submittedName>
        <fullName evidence="9">Family 20 glycosylhydrolase</fullName>
    </submittedName>
</protein>
<feature type="active site" description="Proton donor" evidence="4">
    <location>
        <position position="342"/>
    </location>
</feature>
<dbReference type="InterPro" id="IPR015883">
    <property type="entry name" value="Glyco_hydro_20_cat"/>
</dbReference>
<dbReference type="OrthoDB" id="9763537at2"/>
<reference evidence="9" key="1">
    <citation type="submission" date="2020-01" db="EMBL/GenBank/DDBJ databases">
        <title>Whole-genome analyses of novel actinobacteria.</title>
        <authorList>
            <person name="Sahin N."/>
        </authorList>
    </citation>
    <scope>NUCLEOTIDE SEQUENCE</scope>
    <source>
        <strain evidence="9">YC537</strain>
    </source>
</reference>
<dbReference type="InterPro" id="IPR025705">
    <property type="entry name" value="Beta_hexosaminidase_sua/sub"/>
</dbReference>
<feature type="compositionally biased region" description="Low complexity" evidence="5">
    <location>
        <begin position="87"/>
        <end position="98"/>
    </location>
</feature>
<feature type="compositionally biased region" description="Pro residues" evidence="5">
    <location>
        <begin position="56"/>
        <end position="67"/>
    </location>
</feature>
<dbReference type="GO" id="GO:0005975">
    <property type="term" value="P:carbohydrate metabolic process"/>
    <property type="evidence" value="ECO:0007669"/>
    <property type="project" value="InterPro"/>
</dbReference>
<organism evidence="9 10">
    <name type="scientific">Streptomyces boluensis</name>
    <dbReference type="NCBI Taxonomy" id="1775135"/>
    <lineage>
        <taxon>Bacteria</taxon>
        <taxon>Bacillati</taxon>
        <taxon>Actinomycetota</taxon>
        <taxon>Actinomycetes</taxon>
        <taxon>Kitasatosporales</taxon>
        <taxon>Streptomycetaceae</taxon>
        <taxon>Streptomyces</taxon>
    </lineage>
</organism>
<feature type="compositionally biased region" description="Gly residues" evidence="5">
    <location>
        <begin position="39"/>
        <end position="48"/>
    </location>
</feature>
<gene>
    <name evidence="9" type="ORF">GUY60_14905</name>
</gene>
<dbReference type="Pfam" id="PF02838">
    <property type="entry name" value="Glyco_hydro_20b"/>
    <property type="match status" value="1"/>
</dbReference>
<dbReference type="PANTHER" id="PTHR43678">
    <property type="entry name" value="PUTATIVE (AFU_ORTHOLOGUE AFUA_2G00640)-RELATED"/>
    <property type="match status" value="1"/>
</dbReference>
<sequence length="543" mass="58455">MTGRRGRGPAPRGRATNAALAAGGVAAAGAVVLTVVLWPGGGSGGEGTGRADNSPPAAPAEPSPSPTYPVSKAPQTIPAVSEHKAARGPGWRPGPDGRVVVSADDADDLADEGRLLAGELQLTYAEGKKAGPGDVELALGSGEAGAESYTLDVSDERVRISATGDAGVFYGTRTLKQLTSGDGTAPEGVVRDGPAKPQRGFMLDIARKHFSAEWIEERVRELADLKYNQLGLHFSDDQAFRIESDEHPEVVSQDHLTKAEVRRIVKLASDLHITVIPEIDSPGHLGAVIAAHPDLQLRDVSGVPARGAVDISKPAAAKIVDELLEEYAELFPGAYWHLGADEYRALTVSNPEASYPQLVQAAQRKYGGAAKVQDLATGWLNDRADTVRPTGKKLKAWNDGFFRGGTVEAADDIEVEYWTGKEIGAREPVEYLSAGRKVANLNDEYLYYVLGEPNTFVYPTGKRIYEQWTPLVLRGTTPVAEKYNKQIVGATFAVWCDLSQSQTQEQVANGIRMPLWAFSQKVWDERKPTLSWGEFEQLARKLG</sequence>
<keyword evidence="6" id="KW-1133">Transmembrane helix</keyword>
<dbReference type="RefSeq" id="WP_161697862.1">
    <property type="nucleotide sequence ID" value="NZ_JAAAHS010000096.1"/>
</dbReference>
<dbReference type="Gene3D" id="3.20.20.80">
    <property type="entry name" value="Glycosidases"/>
    <property type="match status" value="1"/>
</dbReference>
<evidence type="ECO:0000256" key="5">
    <source>
        <dbReference type="SAM" id="MobiDB-lite"/>
    </source>
</evidence>
<feature type="domain" description="Glycoside hydrolase family 20 catalytic" evidence="7">
    <location>
        <begin position="199"/>
        <end position="504"/>
    </location>
</feature>
<dbReference type="CDD" id="cd06564">
    <property type="entry name" value="GH20_DspB_LnbB-like"/>
    <property type="match status" value="1"/>
</dbReference>
<feature type="domain" description="Beta-hexosaminidase bacterial type N-terminal" evidence="8">
    <location>
        <begin position="74"/>
        <end position="192"/>
    </location>
</feature>
<feature type="transmembrane region" description="Helical" evidence="6">
    <location>
        <begin position="20"/>
        <end position="40"/>
    </location>
</feature>
<evidence type="ECO:0000313" key="10">
    <source>
        <dbReference type="Proteomes" id="UP000598297"/>
    </source>
</evidence>